<keyword evidence="1" id="KW-1133">Transmembrane helix</keyword>
<sequence>PGSTLFSVDICWLVVALVFSGPTRSSCASRPTSSMHRLHRFRVCTPLMCIPIATFVRCWLSHRGHRRTSREELQTTSCTPIRLIVTSVMIPGA</sequence>
<evidence type="ECO:0000256" key="1">
    <source>
        <dbReference type="SAM" id="Phobius"/>
    </source>
</evidence>
<proteinExistence type="predicted"/>
<evidence type="ECO:0000256" key="2">
    <source>
        <dbReference type="SAM" id="SignalP"/>
    </source>
</evidence>
<keyword evidence="1" id="KW-0812">Transmembrane</keyword>
<accession>A0AAD6Z5D0</accession>
<feature type="non-terminal residue" evidence="3">
    <location>
        <position position="93"/>
    </location>
</feature>
<dbReference type="EMBL" id="JARIHO010000085">
    <property type="protein sequence ID" value="KAJ7308638.1"/>
    <property type="molecule type" value="Genomic_DNA"/>
</dbReference>
<keyword evidence="4" id="KW-1185">Reference proteome</keyword>
<feature type="chain" id="PRO_5042179507" description="Secreted protein" evidence="2">
    <location>
        <begin position="26"/>
        <end position="93"/>
    </location>
</feature>
<keyword evidence="1" id="KW-0472">Membrane</keyword>
<keyword evidence="2" id="KW-0732">Signal</keyword>
<name>A0AAD6Z5D0_9AGAR</name>
<dbReference type="AlphaFoldDB" id="A0AAD6Z5D0"/>
<dbReference type="Proteomes" id="UP001218218">
    <property type="component" value="Unassembled WGS sequence"/>
</dbReference>
<feature type="signal peptide" evidence="2">
    <location>
        <begin position="1"/>
        <end position="25"/>
    </location>
</feature>
<gene>
    <name evidence="3" type="ORF">DFH08DRAFT_900435</name>
</gene>
<evidence type="ECO:0000313" key="3">
    <source>
        <dbReference type="EMBL" id="KAJ7308638.1"/>
    </source>
</evidence>
<feature type="transmembrane region" description="Helical" evidence="1">
    <location>
        <begin position="43"/>
        <end position="60"/>
    </location>
</feature>
<comment type="caution">
    <text evidence="3">The sequence shown here is derived from an EMBL/GenBank/DDBJ whole genome shotgun (WGS) entry which is preliminary data.</text>
</comment>
<evidence type="ECO:0000313" key="4">
    <source>
        <dbReference type="Proteomes" id="UP001218218"/>
    </source>
</evidence>
<evidence type="ECO:0008006" key="5">
    <source>
        <dbReference type="Google" id="ProtNLM"/>
    </source>
</evidence>
<organism evidence="3 4">
    <name type="scientific">Mycena albidolilacea</name>
    <dbReference type="NCBI Taxonomy" id="1033008"/>
    <lineage>
        <taxon>Eukaryota</taxon>
        <taxon>Fungi</taxon>
        <taxon>Dikarya</taxon>
        <taxon>Basidiomycota</taxon>
        <taxon>Agaricomycotina</taxon>
        <taxon>Agaricomycetes</taxon>
        <taxon>Agaricomycetidae</taxon>
        <taxon>Agaricales</taxon>
        <taxon>Marasmiineae</taxon>
        <taxon>Mycenaceae</taxon>
        <taxon>Mycena</taxon>
    </lineage>
</organism>
<reference evidence="3" key="1">
    <citation type="submission" date="2023-03" db="EMBL/GenBank/DDBJ databases">
        <title>Massive genome expansion in bonnet fungi (Mycena s.s.) driven by repeated elements and novel gene families across ecological guilds.</title>
        <authorList>
            <consortium name="Lawrence Berkeley National Laboratory"/>
            <person name="Harder C.B."/>
            <person name="Miyauchi S."/>
            <person name="Viragh M."/>
            <person name="Kuo A."/>
            <person name="Thoen E."/>
            <person name="Andreopoulos B."/>
            <person name="Lu D."/>
            <person name="Skrede I."/>
            <person name="Drula E."/>
            <person name="Henrissat B."/>
            <person name="Morin E."/>
            <person name="Kohler A."/>
            <person name="Barry K."/>
            <person name="LaButti K."/>
            <person name="Morin E."/>
            <person name="Salamov A."/>
            <person name="Lipzen A."/>
            <person name="Mereny Z."/>
            <person name="Hegedus B."/>
            <person name="Baldrian P."/>
            <person name="Stursova M."/>
            <person name="Weitz H."/>
            <person name="Taylor A."/>
            <person name="Grigoriev I.V."/>
            <person name="Nagy L.G."/>
            <person name="Martin F."/>
            <person name="Kauserud H."/>
        </authorList>
    </citation>
    <scope>NUCLEOTIDE SEQUENCE</scope>
    <source>
        <strain evidence="3">CBHHK002</strain>
    </source>
</reference>
<protein>
    <recommendedName>
        <fullName evidence="5">Secreted protein</fullName>
    </recommendedName>
</protein>